<dbReference type="PROSITE" id="PS50887">
    <property type="entry name" value="GGDEF"/>
    <property type="match status" value="1"/>
</dbReference>
<dbReference type="InterPro" id="IPR029787">
    <property type="entry name" value="Nucleotide_cyclase"/>
</dbReference>
<comment type="cofactor">
    <cofactor evidence="1">
        <name>Mg(2+)</name>
        <dbReference type="ChEBI" id="CHEBI:18420"/>
    </cofactor>
</comment>
<keyword evidence="5" id="KW-0472">Membrane</keyword>
<organism evidence="7 8">
    <name type="scientific">Marinobacterium lutimaris</name>
    <dbReference type="NCBI Taxonomy" id="568106"/>
    <lineage>
        <taxon>Bacteria</taxon>
        <taxon>Pseudomonadati</taxon>
        <taxon>Pseudomonadota</taxon>
        <taxon>Gammaproteobacteria</taxon>
        <taxon>Oceanospirillales</taxon>
        <taxon>Oceanospirillaceae</taxon>
        <taxon>Marinobacterium</taxon>
    </lineage>
</organism>
<comment type="catalytic activity">
    <reaction evidence="3">
        <text>2 GTP = 3',3'-c-di-GMP + 2 diphosphate</text>
        <dbReference type="Rhea" id="RHEA:24898"/>
        <dbReference type="ChEBI" id="CHEBI:33019"/>
        <dbReference type="ChEBI" id="CHEBI:37565"/>
        <dbReference type="ChEBI" id="CHEBI:58805"/>
        <dbReference type="EC" id="2.7.7.65"/>
    </reaction>
</comment>
<evidence type="ECO:0000256" key="1">
    <source>
        <dbReference type="ARBA" id="ARBA00001946"/>
    </source>
</evidence>
<dbReference type="PANTHER" id="PTHR45138">
    <property type="entry name" value="REGULATORY COMPONENTS OF SENSORY TRANSDUCTION SYSTEM"/>
    <property type="match status" value="1"/>
</dbReference>
<evidence type="ECO:0000259" key="6">
    <source>
        <dbReference type="PROSITE" id="PS50887"/>
    </source>
</evidence>
<evidence type="ECO:0000256" key="2">
    <source>
        <dbReference type="ARBA" id="ARBA00012528"/>
    </source>
</evidence>
<keyword evidence="4" id="KW-0175">Coiled coil</keyword>
<evidence type="ECO:0000256" key="5">
    <source>
        <dbReference type="SAM" id="Phobius"/>
    </source>
</evidence>
<dbReference type="GO" id="GO:0052621">
    <property type="term" value="F:diguanylate cyclase activity"/>
    <property type="evidence" value="ECO:0007669"/>
    <property type="project" value="UniProtKB-EC"/>
</dbReference>
<dbReference type="InterPro" id="IPR050469">
    <property type="entry name" value="Diguanylate_Cyclase"/>
</dbReference>
<dbReference type="SUPFAM" id="SSF55073">
    <property type="entry name" value="Nucleotide cyclase"/>
    <property type="match status" value="1"/>
</dbReference>
<keyword evidence="8" id="KW-1185">Reference proteome</keyword>
<dbReference type="CDD" id="cd01949">
    <property type="entry name" value="GGDEF"/>
    <property type="match status" value="1"/>
</dbReference>
<proteinExistence type="predicted"/>
<evidence type="ECO:0000313" key="8">
    <source>
        <dbReference type="Proteomes" id="UP000236745"/>
    </source>
</evidence>
<dbReference type="InterPro" id="IPR000160">
    <property type="entry name" value="GGDEF_dom"/>
</dbReference>
<feature type="transmembrane region" description="Helical" evidence="5">
    <location>
        <begin position="20"/>
        <end position="37"/>
    </location>
</feature>
<evidence type="ECO:0000256" key="4">
    <source>
        <dbReference type="SAM" id="Coils"/>
    </source>
</evidence>
<dbReference type="AlphaFoldDB" id="A0A1H6DRV4"/>
<protein>
    <recommendedName>
        <fullName evidence="2">diguanylate cyclase</fullName>
        <ecNumber evidence="2">2.7.7.65</ecNumber>
    </recommendedName>
</protein>
<dbReference type="EC" id="2.7.7.65" evidence="2"/>
<dbReference type="PANTHER" id="PTHR45138:SF9">
    <property type="entry name" value="DIGUANYLATE CYCLASE DGCM-RELATED"/>
    <property type="match status" value="1"/>
</dbReference>
<name>A0A1H6DRV4_9GAMM</name>
<keyword evidence="5" id="KW-0812">Transmembrane</keyword>
<sequence>MSNSLLSWLSASFTRKIGGLSTILLSFILIVILYSVVQLNTISREMRELAEIDIPLTQLASEFELKQLEQHILLERIRLASSTTASDSSGQKNLSLQLNEHSQLVQTLLEQAVTVASNALKTHEILDGIQAHKELLNHLEAYARSHEILHARIAQTLALPLDEQNGEEFETAAEQMDLATETLLNQIEQLTEEVADITEGHEQRFLLVDTALGTSAFVIGIYITLYLIVSFRRHMGEIQRKVDRLNHSLQGSSATEISLEPAAGDDELARLAANIDGVLDSFTSEMKNRSEVEKQLLQLATTDKLTGALNRHKWDETLAQEIRLANRGMPLSLLILDLDNFKGINDRWGHDVGDRVLVRTVELIRENVRSSDLIFRLGGEEFALLFRNHSKQQAAVVAEELRQIFEQLEEKNLPPFTASFGITQYESGDSQENLIKRADDALYQAKTNGRNRLELG</sequence>
<dbReference type="Proteomes" id="UP000236745">
    <property type="component" value="Unassembled WGS sequence"/>
</dbReference>
<dbReference type="InterPro" id="IPR043128">
    <property type="entry name" value="Rev_trsase/Diguanyl_cyclase"/>
</dbReference>
<dbReference type="FunFam" id="3.30.70.270:FF:000001">
    <property type="entry name" value="Diguanylate cyclase domain protein"/>
    <property type="match status" value="1"/>
</dbReference>
<dbReference type="SMART" id="SM00267">
    <property type="entry name" value="GGDEF"/>
    <property type="match status" value="1"/>
</dbReference>
<dbReference type="EMBL" id="FNVQ01000008">
    <property type="protein sequence ID" value="SEG87426.1"/>
    <property type="molecule type" value="Genomic_DNA"/>
</dbReference>
<accession>A0A1H6DRV4</accession>
<feature type="coiled-coil region" evidence="4">
    <location>
        <begin position="173"/>
        <end position="200"/>
    </location>
</feature>
<feature type="transmembrane region" description="Helical" evidence="5">
    <location>
        <begin position="206"/>
        <end position="229"/>
    </location>
</feature>
<evidence type="ECO:0000313" key="7">
    <source>
        <dbReference type="EMBL" id="SEG87426.1"/>
    </source>
</evidence>
<keyword evidence="5" id="KW-1133">Transmembrane helix</keyword>
<feature type="domain" description="GGDEF" evidence="6">
    <location>
        <begin position="329"/>
        <end position="456"/>
    </location>
</feature>
<dbReference type="RefSeq" id="WP_104005762.1">
    <property type="nucleotide sequence ID" value="NZ_FNVQ01000008.1"/>
</dbReference>
<gene>
    <name evidence="7" type="ORF">SAMN05444390_10880</name>
</gene>
<dbReference type="OrthoDB" id="9812260at2"/>
<dbReference type="NCBIfam" id="TIGR00254">
    <property type="entry name" value="GGDEF"/>
    <property type="match status" value="1"/>
</dbReference>
<dbReference type="Gene3D" id="3.30.70.270">
    <property type="match status" value="1"/>
</dbReference>
<reference evidence="7 8" key="1">
    <citation type="submission" date="2016-10" db="EMBL/GenBank/DDBJ databases">
        <authorList>
            <person name="de Groot N.N."/>
        </authorList>
    </citation>
    <scope>NUCLEOTIDE SEQUENCE [LARGE SCALE GENOMIC DNA]</scope>
    <source>
        <strain evidence="7 8">DSM 22012</strain>
    </source>
</reference>
<evidence type="ECO:0000256" key="3">
    <source>
        <dbReference type="ARBA" id="ARBA00034247"/>
    </source>
</evidence>
<dbReference type="Pfam" id="PF00990">
    <property type="entry name" value="GGDEF"/>
    <property type="match status" value="1"/>
</dbReference>